<dbReference type="PANTHER" id="PTHR35908">
    <property type="entry name" value="HYPOTHETICAL FUSION PROTEIN"/>
    <property type="match status" value="1"/>
</dbReference>
<evidence type="ECO:0000259" key="1">
    <source>
        <dbReference type="Pfam" id="PF18029"/>
    </source>
</evidence>
<dbReference type="AlphaFoldDB" id="A0A511DTH7"/>
<comment type="caution">
    <text evidence="2">The sequence shown here is derived from an EMBL/GenBank/DDBJ whole genome shotgun (WGS) entry which is preliminary data.</text>
</comment>
<name>A0A511DTH7_9PSEU</name>
<dbReference type="OrthoDB" id="3295209at2"/>
<gene>
    <name evidence="2" type="ORF">PSU4_53320</name>
</gene>
<dbReference type="SUPFAM" id="SSF54593">
    <property type="entry name" value="Glyoxalase/Bleomycin resistance protein/Dihydroxybiphenyl dioxygenase"/>
    <property type="match status" value="1"/>
</dbReference>
<feature type="domain" description="Glyoxalase-like" evidence="1">
    <location>
        <begin position="7"/>
        <end position="140"/>
    </location>
</feature>
<dbReference type="Gene3D" id="3.10.180.10">
    <property type="entry name" value="2,3-Dihydroxybiphenyl 1,2-Dioxygenase, domain 1"/>
    <property type="match status" value="1"/>
</dbReference>
<dbReference type="PANTHER" id="PTHR35908:SF1">
    <property type="entry name" value="CONSERVED PROTEIN"/>
    <property type="match status" value="1"/>
</dbReference>
<evidence type="ECO:0000313" key="3">
    <source>
        <dbReference type="Proteomes" id="UP000321685"/>
    </source>
</evidence>
<dbReference type="InterPro" id="IPR029068">
    <property type="entry name" value="Glyas_Bleomycin-R_OHBP_Dase"/>
</dbReference>
<dbReference type="RefSeq" id="WP_147114269.1">
    <property type="nucleotide sequence ID" value="NZ_BJVJ01000087.1"/>
</dbReference>
<dbReference type="InterPro" id="IPR041581">
    <property type="entry name" value="Glyoxalase_6"/>
</dbReference>
<evidence type="ECO:0000313" key="2">
    <source>
        <dbReference type="EMBL" id="GEL26378.1"/>
    </source>
</evidence>
<organism evidence="2 3">
    <name type="scientific">Pseudonocardia sulfidoxydans NBRC 16205</name>
    <dbReference type="NCBI Taxonomy" id="1223511"/>
    <lineage>
        <taxon>Bacteria</taxon>
        <taxon>Bacillati</taxon>
        <taxon>Actinomycetota</taxon>
        <taxon>Actinomycetes</taxon>
        <taxon>Pseudonocardiales</taxon>
        <taxon>Pseudonocardiaceae</taxon>
        <taxon>Pseudonocardia</taxon>
    </lineage>
</organism>
<dbReference type="EMBL" id="BJVJ01000087">
    <property type="protein sequence ID" value="GEL26378.1"/>
    <property type="molecule type" value="Genomic_DNA"/>
</dbReference>
<dbReference type="Proteomes" id="UP000321685">
    <property type="component" value="Unassembled WGS sequence"/>
</dbReference>
<keyword evidence="3" id="KW-1185">Reference proteome</keyword>
<proteinExistence type="predicted"/>
<accession>A0A511DTH7</accession>
<sequence>MATAWSLTIDCASPTTLATFWTAALGYEPAPPPRGWTSWDDWFDDHDVPPSERDGGAFIHDPAGVAPGISFLRVPEGKTVKNRMHLDLAVGGGRHVDPDLRRSRIDAVVQRLTDLGATVLRDVPDHVTMTDPEGNEFDVL</sequence>
<dbReference type="Pfam" id="PF18029">
    <property type="entry name" value="Glyoxalase_6"/>
    <property type="match status" value="1"/>
</dbReference>
<reference evidence="2 3" key="1">
    <citation type="submission" date="2019-07" db="EMBL/GenBank/DDBJ databases">
        <title>Whole genome shotgun sequence of Pseudonocardia sulfidoxydans NBRC 16205.</title>
        <authorList>
            <person name="Hosoyama A."/>
            <person name="Uohara A."/>
            <person name="Ohji S."/>
            <person name="Ichikawa N."/>
        </authorList>
    </citation>
    <scope>NUCLEOTIDE SEQUENCE [LARGE SCALE GENOMIC DNA]</scope>
    <source>
        <strain evidence="2 3">NBRC 16205</strain>
    </source>
</reference>
<protein>
    <submittedName>
        <fullName evidence="2">Glyoxalase</fullName>
    </submittedName>
</protein>